<evidence type="ECO:0000259" key="2">
    <source>
        <dbReference type="Pfam" id="PF17829"/>
    </source>
</evidence>
<keyword evidence="1 3" id="KW-0378">Hydrolase</keyword>
<proteinExistence type="predicted"/>
<evidence type="ECO:0000313" key="4">
    <source>
        <dbReference type="Proteomes" id="UP000317557"/>
    </source>
</evidence>
<gene>
    <name evidence="3" type="ORF">SAMN06265219_101356</name>
</gene>
<organism evidence="3 4">
    <name type="scientific">Gracilimonas mengyeensis</name>
    <dbReference type="NCBI Taxonomy" id="1302730"/>
    <lineage>
        <taxon>Bacteria</taxon>
        <taxon>Pseudomonadati</taxon>
        <taxon>Balneolota</taxon>
        <taxon>Balneolia</taxon>
        <taxon>Balneolales</taxon>
        <taxon>Balneolaceae</taxon>
        <taxon>Gracilimonas</taxon>
    </lineage>
</organism>
<dbReference type="Gene3D" id="1.20.58.2150">
    <property type="match status" value="1"/>
</dbReference>
<dbReference type="InterPro" id="IPR042301">
    <property type="entry name" value="GH115_sf"/>
</dbReference>
<dbReference type="InterPro" id="IPR031924">
    <property type="entry name" value="GH115"/>
</dbReference>
<dbReference type="Proteomes" id="UP000317557">
    <property type="component" value="Unassembled WGS sequence"/>
</dbReference>
<protein>
    <submittedName>
        <fullName evidence="3">Glycosyl hydrolase family 115</fullName>
    </submittedName>
</protein>
<dbReference type="EMBL" id="FXTP01000001">
    <property type="protein sequence ID" value="SMO37991.1"/>
    <property type="molecule type" value="Genomic_DNA"/>
</dbReference>
<dbReference type="Gene3D" id="3.30.379.10">
    <property type="entry name" value="Chitobiase/beta-hexosaminidase domain 2-like"/>
    <property type="match status" value="1"/>
</dbReference>
<dbReference type="GO" id="GO:0016787">
    <property type="term" value="F:hydrolase activity"/>
    <property type="evidence" value="ECO:0007669"/>
    <property type="project" value="UniProtKB-KW"/>
</dbReference>
<dbReference type="SUPFAM" id="SSF55545">
    <property type="entry name" value="beta-N-acetylhexosaminidase-like domain"/>
    <property type="match status" value="1"/>
</dbReference>
<dbReference type="Pfam" id="PF15979">
    <property type="entry name" value="Glyco_hydro_115"/>
    <property type="match status" value="1"/>
</dbReference>
<dbReference type="InterPro" id="IPR029018">
    <property type="entry name" value="Hex-like_dom2"/>
</dbReference>
<name>A0A521ATC9_9BACT</name>
<dbReference type="PANTHER" id="PTHR37842">
    <property type="match status" value="1"/>
</dbReference>
<dbReference type="PANTHER" id="PTHR37842:SF2">
    <property type="entry name" value="GYLCOSYL HYDROLASE 115 C-TERMINAL DOMAIN-CONTAINING PROTEIN"/>
    <property type="match status" value="1"/>
</dbReference>
<dbReference type="InterPro" id="IPR041437">
    <property type="entry name" value="GH115_C"/>
</dbReference>
<dbReference type="Gene3D" id="2.60.120.1620">
    <property type="match status" value="1"/>
</dbReference>
<evidence type="ECO:0000256" key="1">
    <source>
        <dbReference type="ARBA" id="ARBA00022801"/>
    </source>
</evidence>
<accession>A0A521ATC9</accession>
<reference evidence="3 4" key="1">
    <citation type="submission" date="2017-05" db="EMBL/GenBank/DDBJ databases">
        <authorList>
            <person name="Varghese N."/>
            <person name="Submissions S."/>
        </authorList>
    </citation>
    <scope>NUCLEOTIDE SEQUENCE [LARGE SCALE GENOMIC DNA]</scope>
    <source>
        <strain evidence="3 4">DSM 21985</strain>
    </source>
</reference>
<dbReference type="OrthoDB" id="8727830at2"/>
<dbReference type="AlphaFoldDB" id="A0A521ATC9"/>
<dbReference type="GO" id="GO:0005975">
    <property type="term" value="P:carbohydrate metabolic process"/>
    <property type="evidence" value="ECO:0007669"/>
    <property type="project" value="UniProtKB-ARBA"/>
</dbReference>
<evidence type="ECO:0000313" key="3">
    <source>
        <dbReference type="EMBL" id="SMO37991.1"/>
    </source>
</evidence>
<keyword evidence="4" id="KW-1185">Reference proteome</keyword>
<feature type="domain" description="Gylcosyl hydrolase 115 C-terminal" evidence="2">
    <location>
        <begin position="780"/>
        <end position="953"/>
    </location>
</feature>
<dbReference type="Pfam" id="PF17829">
    <property type="entry name" value="GH115_C"/>
    <property type="match status" value="1"/>
</dbReference>
<dbReference type="Gene3D" id="3.20.20.520">
    <property type="entry name" value="Glycosyl hydrolase family 115"/>
    <property type="match status" value="1"/>
</dbReference>
<sequence length="959" mass="110320">MVVFIMGQVDVLAQQKLGLNTSIISETNANEDAYPLVSQEGAAVLWYDEQDYKGVIRAIGDLQTDIERVTDLRPEMSGNQPEVKHAVIVGTVGKSAVLDELISNGKLDADQLTGKWESFVITAVQNPVDGVEQALVIAGSDKRGTIYGIYELSEQIGVSPWYYWMDVPVNKKDQLFVEPGFYYSGEPKVKYRGIFINDEAPALTNWAKEKFGGFNHQFYEKVFELILRNRGNYLWPAMWIPTAFNDDDPLNPKLADEYGVVMSTSHHEPMMRAHDEWSRYGEGAWNYETNKETLQEFWRGGIERMGEYESVVTVGMRGDGDEALSEETAIDLLQTIIDDQREIIEEVTGEPAVETPQVWALYKEVQDYYDEGMRVDEDIMILFSDDNWGNVRYLPKKEDWDYKGGYGMYYHFDYVGGPVSYRWQNVTQIEKVWEQMNLTYQWQVDDLWIVNVGDIKPMEFPISFFLDLAWNPEAIDAADLPQYYVNWAEKQFGATYAEEIAEVVKLYSKYSARRTHEMITPETFSIENYREADRVLEEWKQLYEKAQSIYDKLPESHQSAFYQLGLFPVESTYNLNKMYVAAGKNKYYAERGAAAANYYADQVIELFEKDAQLAEYYHEELEDGKWNHMMSQTHIGYTYWNHPPVNKMPAVSYVQTQEEAELGFLIEYGAQPPWGWIDVEGDWWFQFEMPAFNPVNDQDYYIDILNRGKEPLSYSITSKQEWIEVSSTEGTIDYHEKVYVSIDWEKAPKEQTSGEIVISGPIKEHTVKVLIEYPDVEPQGFVEYDGVISINAADYQQAVSKNGVEWITVPNLGRTNSSVTIEPANAERKIPGENAPYLEYEFTVFDSTEIKVDTYLSPTLNYKKNEGLKYGIAINEEEPQIINMHEGEEVADWEYPAWWNNSVTDHIKIKKSQHQSVPPGTHTLKVWMVDPGVVFQKFVIDAGGVKPSYLGPPVSEFVE</sequence>